<dbReference type="Proteomes" id="UP000054544">
    <property type="component" value="Unassembled WGS sequence"/>
</dbReference>
<sequence length="445" mass="51624">MSQYSKSSRLLDLPWELRRPIIVQVLRRGRKSEPTFNRKLIESRVRLRNCFDDNFPKTTNPYVQRHKNRYLHGNALRTTNRQLRYETNLLIEEEIKSGNIEVPFVLDVMIVKDVGVFPTWMSFPYRPEHLKMLTINLRIVRPGTSVVPDEWIKVAKYEEKEYSRRDNSPANWNIIMAVALYAFGCFSVKPDSAQPAVQHNSQPAIAQDATPAKQQAASNKVNNTRPPKPNAKKPKFPIRPNLAHHQSIVPNAYLLPSASYVTDKLFIDFKEPEYDVNNKPIPPGVDDSRKKSPFYKEGYIQFGREVFEDYNIQWKDNDEIEEDERLLSRGTFACYQLEERLCGILCEVDSSESKYLVYLRMLARSVGELRYSGCEKPELQLVDKHPSFWADMSYALDDTTLEGGYTEAKIEHDLIEEMDHGCSDVVDSLRTIQIRRSHGWVKDDD</sequence>
<feature type="compositionally biased region" description="Polar residues" evidence="1">
    <location>
        <begin position="212"/>
        <end position="225"/>
    </location>
</feature>
<evidence type="ECO:0000313" key="2">
    <source>
        <dbReference type="EMBL" id="KJK76337.1"/>
    </source>
</evidence>
<accession>A0A0D9NQK9</accession>
<evidence type="ECO:0000256" key="1">
    <source>
        <dbReference type="SAM" id="MobiDB-lite"/>
    </source>
</evidence>
<dbReference type="EMBL" id="KE384745">
    <property type="protein sequence ID" value="KJK76337.1"/>
    <property type="molecule type" value="Genomic_DNA"/>
</dbReference>
<protein>
    <submittedName>
        <fullName evidence="2">Uncharacterized protein</fullName>
    </submittedName>
</protein>
<dbReference type="AlphaFoldDB" id="A0A0D9NQK9"/>
<reference evidence="3" key="1">
    <citation type="journal article" date="2014" name="BMC Genomics">
        <title>The genome sequence of the biocontrol fungus Metarhizium anisopliae and comparative genomics of Metarhizium species.</title>
        <authorList>
            <person name="Pattemore J.A."/>
            <person name="Hane J.K."/>
            <person name="Williams A.H."/>
            <person name="Wilson B.A."/>
            <person name="Stodart B.J."/>
            <person name="Ash G.J."/>
        </authorList>
    </citation>
    <scope>NUCLEOTIDE SEQUENCE [LARGE SCALE GENOMIC DNA]</scope>
    <source>
        <strain evidence="3">BRIP 53293</strain>
    </source>
</reference>
<dbReference type="OrthoDB" id="2823490at2759"/>
<proteinExistence type="predicted"/>
<name>A0A0D9NQK9_METAN</name>
<dbReference type="STRING" id="1291518.A0A0D9NQK9"/>
<keyword evidence="3" id="KW-1185">Reference proteome</keyword>
<evidence type="ECO:0000313" key="3">
    <source>
        <dbReference type="Proteomes" id="UP000054544"/>
    </source>
</evidence>
<gene>
    <name evidence="2" type="ORF">H634G_08397</name>
</gene>
<feature type="region of interest" description="Disordered" evidence="1">
    <location>
        <begin position="197"/>
        <end position="234"/>
    </location>
</feature>
<organism evidence="2 3">
    <name type="scientific">Metarhizium anisopliae BRIP 53293</name>
    <dbReference type="NCBI Taxonomy" id="1291518"/>
    <lineage>
        <taxon>Eukaryota</taxon>
        <taxon>Fungi</taxon>
        <taxon>Dikarya</taxon>
        <taxon>Ascomycota</taxon>
        <taxon>Pezizomycotina</taxon>
        <taxon>Sordariomycetes</taxon>
        <taxon>Hypocreomycetidae</taxon>
        <taxon>Hypocreales</taxon>
        <taxon>Clavicipitaceae</taxon>
        <taxon>Metarhizium</taxon>
    </lineage>
</organism>